<feature type="transmembrane region" description="Helical" evidence="7">
    <location>
        <begin position="283"/>
        <end position="309"/>
    </location>
</feature>
<name>A0ABD6HGU8_AGRVI</name>
<dbReference type="Pfam" id="PF19300">
    <property type="entry name" value="BPD_transp_1_N"/>
    <property type="match status" value="1"/>
</dbReference>
<accession>A0ABD6HGU8</accession>
<dbReference type="Gene3D" id="1.10.3720.10">
    <property type="entry name" value="MetI-like"/>
    <property type="match status" value="1"/>
</dbReference>
<gene>
    <name evidence="10" type="ORF">BBK91_024165</name>
    <name evidence="9" type="ORF">BBL17_024385</name>
</gene>
<dbReference type="EMBL" id="MBFE02000025">
    <property type="protein sequence ID" value="MUO44922.1"/>
    <property type="molecule type" value="Genomic_DNA"/>
</dbReference>
<proteinExistence type="inferred from homology"/>
<evidence type="ECO:0000313" key="12">
    <source>
        <dbReference type="Proteomes" id="UP000179536"/>
    </source>
</evidence>
<dbReference type="AlphaFoldDB" id="A0ABD6HGU8"/>
<dbReference type="InterPro" id="IPR045621">
    <property type="entry name" value="BPD_transp_1_N"/>
</dbReference>
<feature type="transmembrane region" description="Helical" evidence="7">
    <location>
        <begin position="237"/>
        <end position="263"/>
    </location>
</feature>
<comment type="similarity">
    <text evidence="7">Belongs to the binding-protein-dependent transport system permease family.</text>
</comment>
<dbReference type="InterPro" id="IPR035906">
    <property type="entry name" value="MetI-like_sf"/>
</dbReference>
<evidence type="ECO:0000313" key="10">
    <source>
        <dbReference type="EMBL" id="MUP12955.1"/>
    </source>
</evidence>
<dbReference type="PANTHER" id="PTHR43163">
    <property type="entry name" value="DIPEPTIDE TRANSPORT SYSTEM PERMEASE PROTEIN DPPB-RELATED"/>
    <property type="match status" value="1"/>
</dbReference>
<evidence type="ECO:0000259" key="8">
    <source>
        <dbReference type="PROSITE" id="PS50928"/>
    </source>
</evidence>
<dbReference type="GO" id="GO:0005886">
    <property type="term" value="C:plasma membrane"/>
    <property type="evidence" value="ECO:0007669"/>
    <property type="project" value="UniProtKB-SubCell"/>
</dbReference>
<organism evidence="10 12">
    <name type="scientific">Agrobacterium vitis</name>
    <name type="common">Rhizobium vitis</name>
    <dbReference type="NCBI Taxonomy" id="373"/>
    <lineage>
        <taxon>Bacteria</taxon>
        <taxon>Pseudomonadati</taxon>
        <taxon>Pseudomonadota</taxon>
        <taxon>Alphaproteobacteria</taxon>
        <taxon>Hyphomicrobiales</taxon>
        <taxon>Rhizobiaceae</taxon>
        <taxon>Rhizobium/Agrobacterium group</taxon>
        <taxon>Agrobacterium</taxon>
    </lineage>
</organism>
<keyword evidence="4 7" id="KW-0812">Transmembrane</keyword>
<evidence type="ECO:0000313" key="11">
    <source>
        <dbReference type="Proteomes" id="UP000179454"/>
    </source>
</evidence>
<dbReference type="PROSITE" id="PS50928">
    <property type="entry name" value="ABC_TM1"/>
    <property type="match status" value="1"/>
</dbReference>
<keyword evidence="5 7" id="KW-1133">Transmembrane helix</keyword>
<feature type="transmembrane region" description="Helical" evidence="7">
    <location>
        <begin position="7"/>
        <end position="29"/>
    </location>
</feature>
<feature type="transmembrane region" description="Helical" evidence="7">
    <location>
        <begin position="177"/>
        <end position="199"/>
    </location>
</feature>
<feature type="transmembrane region" description="Helical" evidence="7">
    <location>
        <begin position="136"/>
        <end position="157"/>
    </location>
</feature>
<keyword evidence="3" id="KW-1003">Cell membrane</keyword>
<dbReference type="InterPro" id="IPR000515">
    <property type="entry name" value="MetI-like"/>
</dbReference>
<keyword evidence="6 7" id="KW-0472">Membrane</keyword>
<dbReference type="Proteomes" id="UP000179454">
    <property type="component" value="Unassembled WGS sequence"/>
</dbReference>
<evidence type="ECO:0000256" key="4">
    <source>
        <dbReference type="ARBA" id="ARBA00022692"/>
    </source>
</evidence>
<dbReference type="RefSeq" id="WP_012650553.1">
    <property type="nucleotide sequence ID" value="NZ_CP191421.1"/>
</dbReference>
<feature type="domain" description="ABC transmembrane type-1" evidence="8">
    <location>
        <begin position="97"/>
        <end position="306"/>
    </location>
</feature>
<evidence type="ECO:0000313" key="9">
    <source>
        <dbReference type="EMBL" id="MUO44922.1"/>
    </source>
</evidence>
<reference evidence="11 12" key="1">
    <citation type="submission" date="2019-11" db="EMBL/GenBank/DDBJ databases">
        <title>Whole-genome sequencing of Allorhizobium vitis.</title>
        <authorList>
            <person name="Gan H.M."/>
            <person name="Savka M.A."/>
        </authorList>
    </citation>
    <scope>NUCLEOTIDE SEQUENCE [LARGE SCALE GENOMIC DNA]</scope>
    <source>
        <strain evidence="10 12">RF2/1</strain>
        <strain evidence="9 11">T1/7</strain>
    </source>
</reference>
<evidence type="ECO:0000256" key="5">
    <source>
        <dbReference type="ARBA" id="ARBA00022989"/>
    </source>
</evidence>
<dbReference type="EMBL" id="MBFA02000023">
    <property type="protein sequence ID" value="MUP12955.1"/>
    <property type="molecule type" value="Genomic_DNA"/>
</dbReference>
<sequence>MVWFVKRLLISILLVWIVGSVVFSIIYLVPGDPAELLLSQSGSAPDPATVAALRTQLGLDQPFLQQYLQAWKGFVHGNFGYSLRDEASVGAEIAKRLPRTFELIGAAALISALVGIPFGVAAALSRSMWIDRVLSAIAGLGISIPIYVVGTGILYLLAQYWRLVPAGGFVNFSEDPVQHLILLIMPATTIAVGLSATIFRITRTAVLEIALKDYIRTARAKGVSRPRTMIHHVVRNALLPITTVFGLQLGGLLGGTVLVEYVFNWPGLSSLLVSSVNYRDYPMVVGIIMTISIVFVLLNLLIDILYGVLDPRSRVA</sequence>
<keyword evidence="2 7" id="KW-0813">Transport</keyword>
<feature type="transmembrane region" description="Helical" evidence="7">
    <location>
        <begin position="103"/>
        <end position="124"/>
    </location>
</feature>
<dbReference type="PANTHER" id="PTHR43163:SF6">
    <property type="entry name" value="DIPEPTIDE TRANSPORT SYSTEM PERMEASE PROTEIN DPPB-RELATED"/>
    <property type="match status" value="1"/>
</dbReference>
<evidence type="ECO:0000256" key="3">
    <source>
        <dbReference type="ARBA" id="ARBA00022475"/>
    </source>
</evidence>
<evidence type="ECO:0000256" key="2">
    <source>
        <dbReference type="ARBA" id="ARBA00022448"/>
    </source>
</evidence>
<protein>
    <submittedName>
        <fullName evidence="10">ABC transporter permease subunit</fullName>
    </submittedName>
</protein>
<comment type="caution">
    <text evidence="10">The sequence shown here is derived from an EMBL/GenBank/DDBJ whole genome shotgun (WGS) entry which is preliminary data.</text>
</comment>
<keyword evidence="11" id="KW-1185">Reference proteome</keyword>
<dbReference type="Proteomes" id="UP000179536">
    <property type="component" value="Unassembled WGS sequence"/>
</dbReference>
<dbReference type="CDD" id="cd06261">
    <property type="entry name" value="TM_PBP2"/>
    <property type="match status" value="1"/>
</dbReference>
<dbReference type="SUPFAM" id="SSF161098">
    <property type="entry name" value="MetI-like"/>
    <property type="match status" value="1"/>
</dbReference>
<comment type="subcellular location">
    <subcellularLocation>
        <location evidence="1 7">Cell membrane</location>
        <topology evidence="1 7">Multi-pass membrane protein</topology>
    </subcellularLocation>
</comment>
<dbReference type="Pfam" id="PF00528">
    <property type="entry name" value="BPD_transp_1"/>
    <property type="match status" value="1"/>
</dbReference>
<evidence type="ECO:0000256" key="1">
    <source>
        <dbReference type="ARBA" id="ARBA00004651"/>
    </source>
</evidence>
<evidence type="ECO:0000256" key="6">
    <source>
        <dbReference type="ARBA" id="ARBA00023136"/>
    </source>
</evidence>
<evidence type="ECO:0000256" key="7">
    <source>
        <dbReference type="RuleBase" id="RU363032"/>
    </source>
</evidence>